<evidence type="ECO:0000256" key="2">
    <source>
        <dbReference type="SAM" id="SignalP"/>
    </source>
</evidence>
<feature type="signal peptide" evidence="2">
    <location>
        <begin position="1"/>
        <end position="19"/>
    </location>
</feature>
<comment type="caution">
    <text evidence="3">The sequence shown here is derived from an EMBL/GenBank/DDBJ whole genome shotgun (WGS) entry which is preliminary data.</text>
</comment>
<dbReference type="EMBL" id="QGKU01000039">
    <property type="protein sequence ID" value="PWR02192.1"/>
    <property type="molecule type" value="Genomic_DNA"/>
</dbReference>
<proteinExistence type="predicted"/>
<name>A0A2V2LAF0_9RHOB</name>
<reference evidence="3 4" key="1">
    <citation type="submission" date="2018-05" db="EMBL/GenBank/DDBJ databases">
        <title>Rhodobacteraceae gen. nov., sp. nov. isolated from sea water.</title>
        <authorList>
            <person name="Ren Y."/>
        </authorList>
    </citation>
    <scope>NUCLEOTIDE SEQUENCE [LARGE SCALE GENOMIC DNA]</scope>
    <source>
        <strain evidence="3 4">TG-679</strain>
    </source>
</reference>
<feature type="region of interest" description="Disordered" evidence="1">
    <location>
        <begin position="586"/>
        <end position="610"/>
    </location>
</feature>
<protein>
    <submittedName>
        <fullName evidence="3">Uncharacterized protein</fullName>
    </submittedName>
</protein>
<sequence>MRHVLTCTVLGLFAMASSAAGQVEVRSGEHGSFTRLVFYLEAPVSEWEAVKTPEGLMVGPVDTSEVPEFELGSVFDFIPRVRIADLRITGRGLEIASDCACDITVFPYRDDVLVIDFADVAPGQSPDYSGLATGFSDVLPQHTAGRTRGAVAVPVLPPAKPAPVPVPSVIAFDIGKARERSVSSDAILRSLSDNIANGILSPAPRRTTATVLIGEGKGIQLSSALHPRPGLSDAPQTPETACPAPGTVDLSTTAVDTAQLLGDLQRAKAALAEVLDADPTEDAVALARTYLVLGFGAEARQVLEAYAASDDATKLLGAVAAIVDMPGTPVPDYPPAHVACSGMASVWATIAAPSAQLSRYSLDAKAILRTLSGLPPVLRRHLAPHVSKKFADLGLDEDASIAMAAADRAAETADAATATRHGPASAPRPQRTAPHTDAWSTPVAAAHFDANVWAALTESTLELPDRILIEAAIKDAPDGASRLEAIAHYAQRLAEVGKPVVALSYLDQVIGGRMLEPDALSSVLDAALDAVAENASDGQILAVSAALEEKSWFRGADLSGKASFLGRSAQLKGALGLAEAGTVSPLEAPRPSATDVRAEDVVSPPEPAPTRSALASLLDASEGAVADADAISAELEALLETW</sequence>
<accession>A0A2V2LAF0</accession>
<evidence type="ECO:0000313" key="3">
    <source>
        <dbReference type="EMBL" id="PWR02192.1"/>
    </source>
</evidence>
<feature type="chain" id="PRO_5016139795" evidence="2">
    <location>
        <begin position="20"/>
        <end position="642"/>
    </location>
</feature>
<gene>
    <name evidence="3" type="ORF">DKT77_13075</name>
</gene>
<dbReference type="AlphaFoldDB" id="A0A2V2LAF0"/>
<keyword evidence="4" id="KW-1185">Reference proteome</keyword>
<feature type="region of interest" description="Disordered" evidence="1">
    <location>
        <begin position="412"/>
        <end position="437"/>
    </location>
</feature>
<evidence type="ECO:0000256" key="1">
    <source>
        <dbReference type="SAM" id="MobiDB-lite"/>
    </source>
</evidence>
<dbReference type="Proteomes" id="UP000245680">
    <property type="component" value="Unassembled WGS sequence"/>
</dbReference>
<evidence type="ECO:0000313" key="4">
    <source>
        <dbReference type="Proteomes" id="UP000245680"/>
    </source>
</evidence>
<dbReference type="RefSeq" id="WP_109812145.1">
    <property type="nucleotide sequence ID" value="NZ_QGKU01000039.1"/>
</dbReference>
<organism evidence="3 4">
    <name type="scientific">Meridianimarinicoccus roseus</name>
    <dbReference type="NCBI Taxonomy" id="2072018"/>
    <lineage>
        <taxon>Bacteria</taxon>
        <taxon>Pseudomonadati</taxon>
        <taxon>Pseudomonadota</taxon>
        <taxon>Alphaproteobacteria</taxon>
        <taxon>Rhodobacterales</taxon>
        <taxon>Paracoccaceae</taxon>
        <taxon>Meridianimarinicoccus</taxon>
    </lineage>
</organism>
<dbReference type="OrthoDB" id="7847197at2"/>
<keyword evidence="2" id="KW-0732">Signal</keyword>